<feature type="compositionally biased region" description="Basic and acidic residues" evidence="1">
    <location>
        <begin position="25"/>
        <end position="35"/>
    </location>
</feature>
<keyword evidence="3" id="KW-1185">Reference proteome</keyword>
<dbReference type="Proteomes" id="UP000271098">
    <property type="component" value="Unassembled WGS sequence"/>
</dbReference>
<gene>
    <name evidence="2" type="ORF">GPUH_LOCUS11033</name>
</gene>
<protein>
    <submittedName>
        <fullName evidence="2 4">Uncharacterized protein</fullName>
    </submittedName>
</protein>
<dbReference type="WBParaSite" id="GPUH_0001104601-mRNA-1">
    <property type="protein sequence ID" value="GPUH_0001104601-mRNA-1"/>
    <property type="gene ID" value="GPUH_0001104601"/>
</dbReference>
<reference evidence="2 3" key="2">
    <citation type="submission" date="2018-11" db="EMBL/GenBank/DDBJ databases">
        <authorList>
            <consortium name="Pathogen Informatics"/>
        </authorList>
    </citation>
    <scope>NUCLEOTIDE SEQUENCE [LARGE SCALE GENOMIC DNA]</scope>
</reference>
<evidence type="ECO:0000313" key="3">
    <source>
        <dbReference type="Proteomes" id="UP000271098"/>
    </source>
</evidence>
<proteinExistence type="predicted"/>
<feature type="region of interest" description="Disordered" evidence="1">
    <location>
        <begin position="1"/>
        <end position="63"/>
    </location>
</feature>
<evidence type="ECO:0000256" key="1">
    <source>
        <dbReference type="SAM" id="MobiDB-lite"/>
    </source>
</evidence>
<sequence length="77" mass="8138">MSGNDDGAGTTLTAFRRRRTGTRKGVAEASRKRVAESNSSDSAGEGGVGGVVKTATATRKRRKNPMIQSVCFSKLSY</sequence>
<reference evidence="4" key="1">
    <citation type="submission" date="2016-06" db="UniProtKB">
        <authorList>
            <consortium name="WormBaseParasite"/>
        </authorList>
    </citation>
    <scope>IDENTIFICATION</scope>
</reference>
<organism evidence="4">
    <name type="scientific">Gongylonema pulchrum</name>
    <dbReference type="NCBI Taxonomy" id="637853"/>
    <lineage>
        <taxon>Eukaryota</taxon>
        <taxon>Metazoa</taxon>
        <taxon>Ecdysozoa</taxon>
        <taxon>Nematoda</taxon>
        <taxon>Chromadorea</taxon>
        <taxon>Rhabditida</taxon>
        <taxon>Spirurina</taxon>
        <taxon>Spiruromorpha</taxon>
        <taxon>Spiruroidea</taxon>
        <taxon>Gongylonematidae</taxon>
        <taxon>Gongylonema</taxon>
    </lineage>
</organism>
<accession>A0A183DQP2</accession>
<evidence type="ECO:0000313" key="4">
    <source>
        <dbReference type="WBParaSite" id="GPUH_0001104601-mRNA-1"/>
    </source>
</evidence>
<name>A0A183DQP2_9BILA</name>
<dbReference type="EMBL" id="UYRT01078299">
    <property type="protein sequence ID" value="VDN18241.1"/>
    <property type="molecule type" value="Genomic_DNA"/>
</dbReference>
<dbReference type="AlphaFoldDB" id="A0A183DQP2"/>
<evidence type="ECO:0000313" key="2">
    <source>
        <dbReference type="EMBL" id="VDN18241.1"/>
    </source>
</evidence>